<dbReference type="Proteomes" id="UP001500353">
    <property type="component" value="Unassembled WGS sequence"/>
</dbReference>
<accession>A0ABP9M4R7</accession>
<keyword evidence="2" id="KW-1185">Reference proteome</keyword>
<dbReference type="EMBL" id="BAABHX010000002">
    <property type="protein sequence ID" value="GAA5089220.1"/>
    <property type="molecule type" value="Genomic_DNA"/>
</dbReference>
<protein>
    <submittedName>
        <fullName evidence="1">Uncharacterized protein</fullName>
    </submittedName>
</protein>
<evidence type="ECO:0000313" key="2">
    <source>
        <dbReference type="Proteomes" id="UP001500353"/>
    </source>
</evidence>
<gene>
    <name evidence="1" type="ORF">GCM10023210_13760</name>
</gene>
<sequence>MYNIKNTYEMENILENKDLINSYLNLSVLQQFNINIDLKDEYVFTENLVSKKPIIATTFTDRIISYPMIKLFLTALITDINNGNCTIEFIKKRLKYSKESDSQEMEEIA</sequence>
<evidence type="ECO:0000313" key="1">
    <source>
        <dbReference type="EMBL" id="GAA5089220.1"/>
    </source>
</evidence>
<proteinExistence type="predicted"/>
<comment type="caution">
    <text evidence="1">The sequence shown here is derived from an EMBL/GenBank/DDBJ whole genome shotgun (WGS) entry which is preliminary data.</text>
</comment>
<organism evidence="1 2">
    <name type="scientific">Chryseobacterium ginsengisoli</name>
    <dbReference type="NCBI Taxonomy" id="363853"/>
    <lineage>
        <taxon>Bacteria</taxon>
        <taxon>Pseudomonadati</taxon>
        <taxon>Bacteroidota</taxon>
        <taxon>Flavobacteriia</taxon>
        <taxon>Flavobacteriales</taxon>
        <taxon>Weeksellaceae</taxon>
        <taxon>Chryseobacterium group</taxon>
        <taxon>Chryseobacterium</taxon>
    </lineage>
</organism>
<reference evidence="2" key="1">
    <citation type="journal article" date="2019" name="Int. J. Syst. Evol. Microbiol.">
        <title>The Global Catalogue of Microorganisms (GCM) 10K type strain sequencing project: providing services to taxonomists for standard genome sequencing and annotation.</title>
        <authorList>
            <consortium name="The Broad Institute Genomics Platform"/>
            <consortium name="The Broad Institute Genome Sequencing Center for Infectious Disease"/>
            <person name="Wu L."/>
            <person name="Ma J."/>
        </authorList>
    </citation>
    <scope>NUCLEOTIDE SEQUENCE [LARGE SCALE GENOMIC DNA]</scope>
    <source>
        <strain evidence="2">JCM 18019</strain>
    </source>
</reference>
<name>A0ABP9M4R7_9FLAO</name>